<keyword evidence="7" id="KW-1185">Reference proteome</keyword>
<evidence type="ECO:0000256" key="2">
    <source>
        <dbReference type="ARBA" id="ARBA00006161"/>
    </source>
</evidence>
<reference evidence="6 7" key="1">
    <citation type="submission" date="2016-10" db="EMBL/GenBank/DDBJ databases">
        <authorList>
            <person name="de Groot N.N."/>
        </authorList>
    </citation>
    <scope>NUCLEOTIDE SEQUENCE [LARGE SCALE GENOMIC DNA]</scope>
    <source>
        <strain evidence="6 7">DSM 20678</strain>
    </source>
</reference>
<keyword evidence="4" id="KW-0051">Antiviral defense</keyword>
<dbReference type="GO" id="GO:0005737">
    <property type="term" value="C:cytoplasm"/>
    <property type="evidence" value="ECO:0007669"/>
    <property type="project" value="UniProtKB-SubCell"/>
</dbReference>
<dbReference type="RefSeq" id="WP_092282420.1">
    <property type="nucleotide sequence ID" value="NZ_FOXR01000017.1"/>
</dbReference>
<evidence type="ECO:0000313" key="6">
    <source>
        <dbReference type="EMBL" id="SFQ19948.1"/>
    </source>
</evidence>
<dbReference type="InterPro" id="IPR023101">
    <property type="entry name" value="AF1862-like_dom_sf"/>
</dbReference>
<sequence length="151" mass="17581">MGANTQINKLEKGRAYFAYECVENATRVLSKEELNNYRSYTEKIPIMILTNGLGQTLAFIKAKMNVKKEGNSGEKKENAYKILYDQISDYLKSEISTRIKMDENKDLVEWVISCHLKEYRFITQEILAFMNWLKRFAEGMIEEGEGSKNEK</sequence>
<dbReference type="CDD" id="cd09749">
    <property type="entry name" value="Cmr5_III-B"/>
    <property type="match status" value="1"/>
</dbReference>
<evidence type="ECO:0000256" key="4">
    <source>
        <dbReference type="ARBA" id="ARBA00023118"/>
    </source>
</evidence>
<gene>
    <name evidence="6" type="ORF">SAMN05444406_11736</name>
</gene>
<accession>A0A1I5WK55</accession>
<dbReference type="NCBIfam" id="TIGR01881">
    <property type="entry name" value="cas_Cmr5"/>
    <property type="match status" value="1"/>
</dbReference>
<dbReference type="EMBL" id="FOXR01000017">
    <property type="protein sequence ID" value="SFQ19948.1"/>
    <property type="molecule type" value="Genomic_DNA"/>
</dbReference>
<dbReference type="STRING" id="937334.SAMN05444406_11736"/>
<name>A0A1I5WK55_9FIRM</name>
<evidence type="ECO:0000313" key="7">
    <source>
        <dbReference type="Proteomes" id="UP000198577"/>
    </source>
</evidence>
<dbReference type="GO" id="GO:0051607">
    <property type="term" value="P:defense response to virus"/>
    <property type="evidence" value="ECO:0007669"/>
    <property type="project" value="UniProtKB-KW"/>
</dbReference>
<dbReference type="Gene3D" id="1.10.520.30">
    <property type="entry name" value="AF1862-like domain"/>
    <property type="match status" value="1"/>
</dbReference>
<protein>
    <recommendedName>
        <fullName evidence="5">CRISPR type III-B/RAMP module-associated protein Cmr5</fullName>
    </recommendedName>
</protein>
<organism evidence="6 7">
    <name type="scientific">Caldicoprobacter faecalis</name>
    <dbReference type="NCBI Taxonomy" id="937334"/>
    <lineage>
        <taxon>Bacteria</taxon>
        <taxon>Bacillati</taxon>
        <taxon>Bacillota</taxon>
        <taxon>Clostridia</taxon>
        <taxon>Caldicoprobacterales</taxon>
        <taxon>Caldicoprobacteraceae</taxon>
        <taxon>Caldicoprobacter</taxon>
    </lineage>
</organism>
<dbReference type="Proteomes" id="UP000198577">
    <property type="component" value="Unassembled WGS sequence"/>
</dbReference>
<evidence type="ECO:0000256" key="5">
    <source>
        <dbReference type="ARBA" id="ARBA00030001"/>
    </source>
</evidence>
<dbReference type="InterPro" id="IPR010160">
    <property type="entry name" value="CRISPR-assoc_prot_Cmr5"/>
</dbReference>
<comment type="similarity">
    <text evidence="2">Belongs to the CRISPR system Cmr5 family.</text>
</comment>
<dbReference type="OrthoDB" id="1716617at2"/>
<dbReference type="SUPFAM" id="SSF158568">
    <property type="entry name" value="AF1862-like"/>
    <property type="match status" value="1"/>
</dbReference>
<proteinExistence type="inferred from homology"/>
<evidence type="ECO:0000256" key="3">
    <source>
        <dbReference type="ARBA" id="ARBA00022490"/>
    </source>
</evidence>
<keyword evidence="3" id="KW-0963">Cytoplasm</keyword>
<evidence type="ECO:0000256" key="1">
    <source>
        <dbReference type="ARBA" id="ARBA00004496"/>
    </source>
</evidence>
<dbReference type="AlphaFoldDB" id="A0A1I5WK55"/>
<dbReference type="Pfam" id="PF09701">
    <property type="entry name" value="Cas_Cmr5"/>
    <property type="match status" value="1"/>
</dbReference>
<comment type="subcellular location">
    <subcellularLocation>
        <location evidence="1">Cytoplasm</location>
    </subcellularLocation>
</comment>